<reference evidence="3" key="1">
    <citation type="submission" date="2023-07" db="EMBL/GenBank/DDBJ databases">
        <title>Christiangramia sp. SM2212., a novel bacterium of the family Flavobacteriaceae isolated from the sea sediment.</title>
        <authorList>
            <person name="Wang J."/>
            <person name="Zhang X."/>
        </authorList>
    </citation>
    <scope>NUCLEOTIDE SEQUENCE [LARGE SCALE GENOMIC DNA]</scope>
    <source>
        <strain evidence="3">SM2212</strain>
    </source>
</reference>
<dbReference type="EMBL" id="JAVJIU010000002">
    <property type="protein sequence ID" value="MDR5589821.1"/>
    <property type="molecule type" value="Genomic_DNA"/>
</dbReference>
<keyword evidence="3" id="KW-1185">Reference proteome</keyword>
<evidence type="ECO:0000313" key="3">
    <source>
        <dbReference type="Proteomes" id="UP001257234"/>
    </source>
</evidence>
<name>A0ABU1EN97_9FLAO</name>
<organism evidence="2 3">
    <name type="scientific">Christiangramia sediminicola</name>
    <dbReference type="NCBI Taxonomy" id="3073267"/>
    <lineage>
        <taxon>Bacteria</taxon>
        <taxon>Pseudomonadati</taxon>
        <taxon>Bacteroidota</taxon>
        <taxon>Flavobacteriia</taxon>
        <taxon>Flavobacteriales</taxon>
        <taxon>Flavobacteriaceae</taxon>
        <taxon>Christiangramia</taxon>
    </lineage>
</organism>
<dbReference type="RefSeq" id="WP_309560710.1">
    <property type="nucleotide sequence ID" value="NZ_JAVJIU010000002.1"/>
</dbReference>
<comment type="caution">
    <text evidence="2">The sequence shown here is derived from an EMBL/GenBank/DDBJ whole genome shotgun (WGS) entry which is preliminary data.</text>
</comment>
<protein>
    <recommendedName>
        <fullName evidence="4">Lipoprotein</fullName>
    </recommendedName>
</protein>
<dbReference type="Proteomes" id="UP001257234">
    <property type="component" value="Unassembled WGS sequence"/>
</dbReference>
<evidence type="ECO:0008006" key="4">
    <source>
        <dbReference type="Google" id="ProtNLM"/>
    </source>
</evidence>
<accession>A0ABU1EN97</accession>
<feature type="signal peptide" evidence="1">
    <location>
        <begin position="1"/>
        <end position="20"/>
    </location>
</feature>
<feature type="chain" id="PRO_5047021870" description="Lipoprotein" evidence="1">
    <location>
        <begin position="21"/>
        <end position="220"/>
    </location>
</feature>
<evidence type="ECO:0000313" key="2">
    <source>
        <dbReference type="EMBL" id="MDR5589821.1"/>
    </source>
</evidence>
<keyword evidence="1" id="KW-0732">Signal</keyword>
<proteinExistence type="predicted"/>
<gene>
    <name evidence="2" type="ORF">RE431_04175</name>
</gene>
<evidence type="ECO:0000256" key="1">
    <source>
        <dbReference type="SAM" id="SignalP"/>
    </source>
</evidence>
<sequence length="220" mass="25106">MKFFKFLLILSCTFYFTSCASSYQHINPEDLTYNSQKIEKEGVSLEYKYDLLPKKYAKKERKSDIRLVAFGIQNNTDRQLILGRDFKLAFENGGNALVLSREKTFQELKQQGAWHLLYLLLTPVNVQTYSDDGRFTSTTNYPIGLILGPGIAGYNMLRAGSANKRFKKDLETYDLTDKTINPGEEKFGLVGIRADGYDSLKINYIGNTDTLEENEDTDVK</sequence>